<organism evidence="2 3">
    <name type="scientific">Phocaeicola vulgatus</name>
    <name type="common">Bacteroides vulgatus</name>
    <dbReference type="NCBI Taxonomy" id="821"/>
    <lineage>
        <taxon>Bacteria</taxon>
        <taxon>Pseudomonadati</taxon>
        <taxon>Bacteroidota</taxon>
        <taxon>Bacteroidia</taxon>
        <taxon>Bacteroidales</taxon>
        <taxon>Bacteroidaceae</taxon>
        <taxon>Phocaeicola</taxon>
    </lineage>
</organism>
<dbReference type="EMBL" id="VULU01000031">
    <property type="protein sequence ID" value="MSS49641.1"/>
    <property type="molecule type" value="Genomic_DNA"/>
</dbReference>
<evidence type="ECO:0000256" key="1">
    <source>
        <dbReference type="SAM" id="SignalP"/>
    </source>
</evidence>
<evidence type="ECO:0000313" key="2">
    <source>
        <dbReference type="EMBL" id="MSS49641.1"/>
    </source>
</evidence>
<dbReference type="Proteomes" id="UP000460950">
    <property type="component" value="Unassembled WGS sequence"/>
</dbReference>
<gene>
    <name evidence="2" type="ORF">FYJ30_15405</name>
</gene>
<accession>A0A7K0JHY9</accession>
<sequence>MRKVILFILMVVTNTIAAYSQNNHNIVQVIEGEVRAGFTTPLGDYHTGKSQISMSLGLEGRYNIKGTPWDCGLMFDLSTARRGYEHLYNDGYDRWQNNRTLALALTGDYNLRQGTKINPFIGTAIGVAFNDVVGDKYFPSKGTSMFFSPRIGVEILYHFRISAQCNLCRKGYNNLSVSLSLIIGGRPKK</sequence>
<proteinExistence type="predicted"/>
<reference evidence="2 3" key="1">
    <citation type="submission" date="2019-09" db="EMBL/GenBank/DDBJ databases">
        <title>In-depth cultivation of the pig gut microbiome towards novel bacterial diversity and tailored functional studies.</title>
        <authorList>
            <person name="Wylensek D."/>
            <person name="Hitch T.C.A."/>
            <person name="Clavel T."/>
        </authorList>
    </citation>
    <scope>NUCLEOTIDE SEQUENCE [LARGE SCALE GENOMIC DNA]</scope>
    <source>
        <strain evidence="2 3">WCA-389-WT-3C</strain>
    </source>
</reference>
<keyword evidence="1" id="KW-0732">Signal</keyword>
<comment type="caution">
    <text evidence="2">The sequence shown here is derived from an EMBL/GenBank/DDBJ whole genome shotgun (WGS) entry which is preliminary data.</text>
</comment>
<dbReference type="AlphaFoldDB" id="A0A7K0JHY9"/>
<dbReference type="RefSeq" id="WP_154577590.1">
    <property type="nucleotide sequence ID" value="NZ_VULU01000031.1"/>
</dbReference>
<evidence type="ECO:0008006" key="4">
    <source>
        <dbReference type="Google" id="ProtNLM"/>
    </source>
</evidence>
<feature type="chain" id="PRO_5029514064" description="Outer membrane protein beta-barrel domain-containing protein" evidence="1">
    <location>
        <begin position="18"/>
        <end position="189"/>
    </location>
</feature>
<feature type="signal peptide" evidence="1">
    <location>
        <begin position="1"/>
        <end position="17"/>
    </location>
</feature>
<protein>
    <recommendedName>
        <fullName evidence="4">Outer membrane protein beta-barrel domain-containing protein</fullName>
    </recommendedName>
</protein>
<evidence type="ECO:0000313" key="3">
    <source>
        <dbReference type="Proteomes" id="UP000460950"/>
    </source>
</evidence>
<name>A0A7K0JHY9_PHOVU</name>